<reference evidence="1 2" key="1">
    <citation type="journal article" date="2021" name="Hortic Res">
        <title>High-quality reference genome and annotation aids understanding of berry development for evergreen blueberry (Vaccinium darrowii).</title>
        <authorList>
            <person name="Yu J."/>
            <person name="Hulse-Kemp A.M."/>
            <person name="Babiker E."/>
            <person name="Staton M."/>
        </authorList>
    </citation>
    <scope>NUCLEOTIDE SEQUENCE [LARGE SCALE GENOMIC DNA]</scope>
    <source>
        <strain evidence="2">cv. NJ 8807/NJ 8810</strain>
        <tissue evidence="1">Young leaf</tissue>
    </source>
</reference>
<evidence type="ECO:0000313" key="1">
    <source>
        <dbReference type="EMBL" id="KAH7860048.1"/>
    </source>
</evidence>
<accession>A0ACB7Z2I8</accession>
<dbReference type="Proteomes" id="UP000828048">
    <property type="component" value="Chromosome 4"/>
</dbReference>
<protein>
    <submittedName>
        <fullName evidence="1">Uncharacterized protein</fullName>
    </submittedName>
</protein>
<dbReference type="EMBL" id="CM037154">
    <property type="protein sequence ID" value="KAH7860048.1"/>
    <property type="molecule type" value="Genomic_DNA"/>
</dbReference>
<gene>
    <name evidence="1" type="ORF">Vadar_008524</name>
</gene>
<sequence>MRLVNCLGAFFTCKTLVVLKIHGKFVFNVPHYVCLPNLKTLGLNSLIYLDDELMRKFLSGCPALDAPNLEYLDFCDSVSDYICVGGMPSVVEDRVDINKSFEEGDWREHADYGNLASGLLRSISNVRRLSITGYTLRCLSCCNPNLPTFRNLIYLELGFDPFNGPVLLLDFLQSSPKLEVLVFPKGLMVLGERMYVVSRDIFFEYHWSPPERVPECLLLSLETIEIHRFCGDEKEELDLVKYLLKNGMVLEKMTILCHYWFGGDNSFSFKDELENYPRGSTNCNFTLCIPYLVPISSSSSS</sequence>
<name>A0ACB7Z2I8_9ERIC</name>
<proteinExistence type="predicted"/>
<comment type="caution">
    <text evidence="1">The sequence shown here is derived from an EMBL/GenBank/DDBJ whole genome shotgun (WGS) entry which is preliminary data.</text>
</comment>
<organism evidence="1 2">
    <name type="scientific">Vaccinium darrowii</name>
    <dbReference type="NCBI Taxonomy" id="229202"/>
    <lineage>
        <taxon>Eukaryota</taxon>
        <taxon>Viridiplantae</taxon>
        <taxon>Streptophyta</taxon>
        <taxon>Embryophyta</taxon>
        <taxon>Tracheophyta</taxon>
        <taxon>Spermatophyta</taxon>
        <taxon>Magnoliopsida</taxon>
        <taxon>eudicotyledons</taxon>
        <taxon>Gunneridae</taxon>
        <taxon>Pentapetalae</taxon>
        <taxon>asterids</taxon>
        <taxon>Ericales</taxon>
        <taxon>Ericaceae</taxon>
        <taxon>Vaccinioideae</taxon>
        <taxon>Vaccinieae</taxon>
        <taxon>Vaccinium</taxon>
    </lineage>
</organism>
<evidence type="ECO:0000313" key="2">
    <source>
        <dbReference type="Proteomes" id="UP000828048"/>
    </source>
</evidence>
<keyword evidence="2" id="KW-1185">Reference proteome</keyword>